<keyword evidence="5" id="KW-1185">Reference proteome</keyword>
<dbReference type="Proteomes" id="UP001235874">
    <property type="component" value="Chromosome"/>
</dbReference>
<feature type="chain" id="PRO_5042477900" description="Cytochrome d ubiquinol oxidase subunit II" evidence="3">
    <location>
        <begin position="24"/>
        <end position="857"/>
    </location>
</feature>
<proteinExistence type="predicted"/>
<reference evidence="4 5" key="1">
    <citation type="submission" date="2023-07" db="EMBL/GenBank/DDBJ databases">
        <title>Micromonospora profundi TRM 95458 converts glycerol to a new osmotic compound.</title>
        <authorList>
            <person name="Lu D."/>
        </authorList>
    </citation>
    <scope>NUCLEOTIDE SEQUENCE [LARGE SCALE GENOMIC DNA]</scope>
    <source>
        <strain evidence="4 5">TRM95458</strain>
    </source>
</reference>
<organism evidence="4 5">
    <name type="scientific">Micromonospora profundi</name>
    <dbReference type="NCBI Taxonomy" id="1420889"/>
    <lineage>
        <taxon>Bacteria</taxon>
        <taxon>Bacillati</taxon>
        <taxon>Actinomycetota</taxon>
        <taxon>Actinomycetes</taxon>
        <taxon>Micromonosporales</taxon>
        <taxon>Micromonosporaceae</taxon>
        <taxon>Micromonospora</taxon>
    </lineage>
</organism>
<feature type="compositionally biased region" description="Pro residues" evidence="1">
    <location>
        <begin position="742"/>
        <end position="759"/>
    </location>
</feature>
<feature type="region of interest" description="Disordered" evidence="1">
    <location>
        <begin position="695"/>
        <end position="857"/>
    </location>
</feature>
<feature type="compositionally biased region" description="Polar residues" evidence="1">
    <location>
        <begin position="836"/>
        <end position="845"/>
    </location>
</feature>
<dbReference type="KEGG" id="mprn:Q3V37_26220"/>
<keyword evidence="2" id="KW-1133">Transmembrane helix</keyword>
<keyword evidence="2" id="KW-0472">Membrane</keyword>
<gene>
    <name evidence="4" type="ORF">Q3V37_26220</name>
</gene>
<feature type="transmembrane region" description="Helical" evidence="2">
    <location>
        <begin position="641"/>
        <end position="663"/>
    </location>
</feature>
<feature type="transmembrane region" description="Helical" evidence="2">
    <location>
        <begin position="529"/>
        <end position="548"/>
    </location>
</feature>
<evidence type="ECO:0000313" key="5">
    <source>
        <dbReference type="Proteomes" id="UP001235874"/>
    </source>
</evidence>
<protein>
    <recommendedName>
        <fullName evidence="6">Cytochrome d ubiquinol oxidase subunit II</fullName>
    </recommendedName>
</protein>
<dbReference type="AlphaFoldDB" id="A0AAJ6HV90"/>
<feature type="transmembrane region" description="Helical" evidence="2">
    <location>
        <begin position="372"/>
        <end position="391"/>
    </location>
</feature>
<feature type="signal peptide" evidence="3">
    <location>
        <begin position="1"/>
        <end position="23"/>
    </location>
</feature>
<keyword evidence="2" id="KW-0812">Transmembrane</keyword>
<accession>A0AAJ6HV90</accession>
<keyword evidence="3" id="KW-0732">Signal</keyword>
<evidence type="ECO:0000256" key="2">
    <source>
        <dbReference type="SAM" id="Phobius"/>
    </source>
</evidence>
<feature type="compositionally biased region" description="Basic and acidic residues" evidence="1">
    <location>
        <begin position="695"/>
        <end position="714"/>
    </location>
</feature>
<feature type="transmembrane region" description="Helical" evidence="2">
    <location>
        <begin position="403"/>
        <end position="424"/>
    </location>
</feature>
<feature type="transmembrane region" description="Helical" evidence="2">
    <location>
        <begin position="332"/>
        <end position="351"/>
    </location>
</feature>
<sequence>MLRRLAPALLTVLVVALGVTALAARPPQGAPQRTADFVVVVGVAGLRWEDVSPESTPTLWRMAQDGSIGSLSVRSAHRPTCPVDGWLTLGAGSFAGWNGSRPAGGCPPVGVTVEQPDGIGANLPDQESVVQYNQQRLPWGAVPGSLSESVRCSVAVGPGAAVAAARPFGRVDRYAAGLPADPSALLGSCVLSIVDLGTVDGAEAAERAEQARAADAQLARVLAARPPQSLVLVAGISDTEQPSRLHVAVADGPGWERGWLTSASTGRDGYLQLVDLAPTALAALGRPMPERLFLGRPAVSTGERTGDLTAAINAPADADREAAAQRTVSGRFFTLLAGVQVLLALAVLPLLRRARPHAGPAGPTPASPRVVAVVEVLLVAAALTVPAALLADAVPWWRGEHPGWIFAGVTALLVAGGTAAVRFAPGYANTLGPFGAVAGLTTLVVGLDVLTGARLQLNGVVGYSALQGGRYSGLSTVGLGVFLAGALLTGGWLAQRVHRGWRPAVMVAVGGLAVVVVGSPYLGADPVGAIALTAGLSVAAVISTGGWLTISRLAWAAMAALAVGIGFAVVDLRRPAAERGSLGRFLSAVGDGTGGFTVHRSSTANFETLVNSPLTVLALVGALVVWFALMQPWGGLMRLFGIYPAVRAALAGTAVAAVLGGLLDGAALDVAGAAAALVVPMAALASLRVLGHAADRTRPGTGRTRDDGADDDRGSGGAGPAGGSDGPTGGGGPLGAVHPRPISAPPAGPPRSVTPPPSAAPDDGPAQDAPEEGPPQPAPDDGPAHPGPDGAGGDARPPGDHLAEDASPGDRPAEDAPLGDRPAEGSLAPPAAPTQRVPSDTTPQARTDRGSTGVAAP</sequence>
<dbReference type="RefSeq" id="WP_306272025.1">
    <property type="nucleotide sequence ID" value="NZ_CP130472.1"/>
</dbReference>
<feature type="compositionally biased region" description="Gly residues" evidence="1">
    <location>
        <begin position="715"/>
        <end position="734"/>
    </location>
</feature>
<evidence type="ECO:0000256" key="3">
    <source>
        <dbReference type="SAM" id="SignalP"/>
    </source>
</evidence>
<evidence type="ECO:0008006" key="6">
    <source>
        <dbReference type="Google" id="ProtNLM"/>
    </source>
</evidence>
<evidence type="ECO:0000313" key="4">
    <source>
        <dbReference type="EMBL" id="WLS44839.1"/>
    </source>
</evidence>
<feature type="transmembrane region" description="Helical" evidence="2">
    <location>
        <begin position="431"/>
        <end position="451"/>
    </location>
</feature>
<feature type="transmembrane region" description="Helical" evidence="2">
    <location>
        <begin position="609"/>
        <end position="629"/>
    </location>
</feature>
<dbReference type="EMBL" id="CP130472">
    <property type="protein sequence ID" value="WLS44839.1"/>
    <property type="molecule type" value="Genomic_DNA"/>
</dbReference>
<feature type="transmembrane region" description="Helical" evidence="2">
    <location>
        <begin position="471"/>
        <end position="493"/>
    </location>
</feature>
<feature type="transmembrane region" description="Helical" evidence="2">
    <location>
        <begin position="669"/>
        <end position="690"/>
    </location>
</feature>
<feature type="transmembrane region" description="Helical" evidence="2">
    <location>
        <begin position="505"/>
        <end position="523"/>
    </location>
</feature>
<name>A0AAJ6HV90_9ACTN</name>
<evidence type="ECO:0000256" key="1">
    <source>
        <dbReference type="SAM" id="MobiDB-lite"/>
    </source>
</evidence>